<dbReference type="PRINTS" id="PR00080">
    <property type="entry name" value="SDRFAMILY"/>
</dbReference>
<protein>
    <submittedName>
        <fullName evidence="2">Unannotated protein</fullName>
    </submittedName>
</protein>
<proteinExistence type="inferred from homology"/>
<dbReference type="InterPro" id="IPR050259">
    <property type="entry name" value="SDR"/>
</dbReference>
<comment type="similarity">
    <text evidence="1">Belongs to the short-chain dehydrogenases/reductases (SDR) family.</text>
</comment>
<evidence type="ECO:0000313" key="2">
    <source>
        <dbReference type="EMBL" id="CAB4883429.1"/>
    </source>
</evidence>
<dbReference type="PANTHER" id="PTHR42879">
    <property type="entry name" value="3-OXOACYL-(ACYL-CARRIER-PROTEIN) REDUCTASE"/>
    <property type="match status" value="1"/>
</dbReference>
<dbReference type="CDD" id="cd05233">
    <property type="entry name" value="SDR_c"/>
    <property type="match status" value="1"/>
</dbReference>
<dbReference type="Gene3D" id="3.40.50.720">
    <property type="entry name" value="NAD(P)-binding Rossmann-like Domain"/>
    <property type="match status" value="1"/>
</dbReference>
<dbReference type="SUPFAM" id="SSF51735">
    <property type="entry name" value="NAD(P)-binding Rossmann-fold domains"/>
    <property type="match status" value="1"/>
</dbReference>
<dbReference type="PANTHER" id="PTHR42879:SF2">
    <property type="entry name" value="3-OXOACYL-[ACYL-CARRIER-PROTEIN] REDUCTASE FABG"/>
    <property type="match status" value="1"/>
</dbReference>
<name>A0A6J7ETI1_9ZZZZ</name>
<dbReference type="InterPro" id="IPR036291">
    <property type="entry name" value="NAD(P)-bd_dom_sf"/>
</dbReference>
<dbReference type="PRINTS" id="PR00081">
    <property type="entry name" value="GDHRDH"/>
</dbReference>
<evidence type="ECO:0000256" key="1">
    <source>
        <dbReference type="ARBA" id="ARBA00006484"/>
    </source>
</evidence>
<gene>
    <name evidence="2" type="ORF">UFOPK3304_01868</name>
</gene>
<sequence length="239" mass="26117">MSNADGSKRVALVTGSSRGIGRALVEHLLASNFDVHGVSRGENHDLTSESYTHHVCDLQDAESIQKIFSILRKNGVQLDTVVNNAGVLTSQYAMILSPEAAKDMVLTNLWAPFVVSREAARLMRKTGWGRIVHIGSMAPTLEAEGDSVYAACKAGLQMLSNVMAREFSSLNITSNVIGISAFETEMLQQLDQSNLEKVMQQLPISRKAEIEDITNVLDFFISRQSSYITAQTVYLAGAH</sequence>
<organism evidence="2">
    <name type="scientific">freshwater metagenome</name>
    <dbReference type="NCBI Taxonomy" id="449393"/>
    <lineage>
        <taxon>unclassified sequences</taxon>
        <taxon>metagenomes</taxon>
        <taxon>ecological metagenomes</taxon>
    </lineage>
</organism>
<dbReference type="EMBL" id="CAFBLJ010000167">
    <property type="protein sequence ID" value="CAB4883429.1"/>
    <property type="molecule type" value="Genomic_DNA"/>
</dbReference>
<dbReference type="InterPro" id="IPR020904">
    <property type="entry name" value="Sc_DH/Rdtase_CS"/>
</dbReference>
<dbReference type="Pfam" id="PF00106">
    <property type="entry name" value="adh_short"/>
    <property type="match status" value="1"/>
</dbReference>
<dbReference type="GO" id="GO:0032787">
    <property type="term" value="P:monocarboxylic acid metabolic process"/>
    <property type="evidence" value="ECO:0007669"/>
    <property type="project" value="UniProtKB-ARBA"/>
</dbReference>
<dbReference type="AlphaFoldDB" id="A0A6J7ETI1"/>
<reference evidence="2" key="1">
    <citation type="submission" date="2020-05" db="EMBL/GenBank/DDBJ databases">
        <authorList>
            <person name="Chiriac C."/>
            <person name="Salcher M."/>
            <person name="Ghai R."/>
            <person name="Kavagutti S V."/>
        </authorList>
    </citation>
    <scope>NUCLEOTIDE SEQUENCE</scope>
</reference>
<dbReference type="InterPro" id="IPR002347">
    <property type="entry name" value="SDR_fam"/>
</dbReference>
<dbReference type="PROSITE" id="PS00061">
    <property type="entry name" value="ADH_SHORT"/>
    <property type="match status" value="1"/>
</dbReference>
<accession>A0A6J7ETI1</accession>